<dbReference type="NCBIfam" id="TIGR01844">
    <property type="entry name" value="type_I_sec_TolC"/>
    <property type="match status" value="1"/>
</dbReference>
<dbReference type="GO" id="GO:0009279">
    <property type="term" value="C:cell outer membrane"/>
    <property type="evidence" value="ECO:0007669"/>
    <property type="project" value="UniProtKB-SubCell"/>
</dbReference>
<comment type="subcellular location">
    <subcellularLocation>
        <location evidence="1">Cell outer membrane</location>
    </subcellularLocation>
</comment>
<proteinExistence type="inferred from homology"/>
<reference evidence="9 10" key="1">
    <citation type="submission" date="2013-08" db="EMBL/GenBank/DDBJ databases">
        <authorList>
            <person name="Stouthamer R."/>
            <person name="Nunney L."/>
        </authorList>
    </citation>
    <scope>NUCLEOTIDE SEQUENCE [LARGE SCALE GENOMIC DNA]</scope>
    <source>
        <strain evidence="10">ann-1</strain>
    </source>
</reference>
<dbReference type="RefSeq" id="WP_020852053.1">
    <property type="nucleotide sequence ID" value="NZ_CP006696.1"/>
</dbReference>
<dbReference type="GO" id="GO:1990281">
    <property type="term" value="C:efflux pump complex"/>
    <property type="evidence" value="ECO:0007669"/>
    <property type="project" value="TreeGrafter"/>
</dbReference>
<evidence type="ECO:0000256" key="1">
    <source>
        <dbReference type="ARBA" id="ARBA00004442"/>
    </source>
</evidence>
<evidence type="ECO:0000256" key="7">
    <source>
        <dbReference type="ARBA" id="ARBA00023237"/>
    </source>
</evidence>
<feature type="chain" id="PRO_5001583318" evidence="8">
    <location>
        <begin position="22"/>
        <end position="452"/>
    </location>
</feature>
<comment type="similarity">
    <text evidence="2">Belongs to the outer membrane factor (OMF) (TC 1.B.17) family.</text>
</comment>
<organism evidence="9 10">
    <name type="scientific">Xylella fastidiosa subsp. sandyi Ann-1</name>
    <dbReference type="NCBI Taxonomy" id="155920"/>
    <lineage>
        <taxon>Bacteria</taxon>
        <taxon>Pseudomonadati</taxon>
        <taxon>Pseudomonadota</taxon>
        <taxon>Gammaproteobacteria</taxon>
        <taxon>Lysobacterales</taxon>
        <taxon>Lysobacteraceae</taxon>
        <taxon>Xylella</taxon>
    </lineage>
</organism>
<dbReference type="AlphaFoldDB" id="A0A060H290"/>
<dbReference type="Proteomes" id="UP000027215">
    <property type="component" value="Chromosome"/>
</dbReference>
<keyword evidence="4" id="KW-1134">Transmembrane beta strand</keyword>
<dbReference type="Pfam" id="PF02321">
    <property type="entry name" value="OEP"/>
    <property type="match status" value="2"/>
</dbReference>
<evidence type="ECO:0000256" key="2">
    <source>
        <dbReference type="ARBA" id="ARBA00007613"/>
    </source>
</evidence>
<dbReference type="PATRIC" id="fig|155920.8.peg.3246"/>
<keyword evidence="5" id="KW-0812">Transmembrane</keyword>
<dbReference type="EMBL" id="CP006696">
    <property type="protein sequence ID" value="AIC10884.1"/>
    <property type="molecule type" value="Genomic_DNA"/>
</dbReference>
<accession>A0A060H290</accession>
<dbReference type="GO" id="GO:0015288">
    <property type="term" value="F:porin activity"/>
    <property type="evidence" value="ECO:0007669"/>
    <property type="project" value="TreeGrafter"/>
</dbReference>
<dbReference type="Gene3D" id="1.20.1600.10">
    <property type="entry name" value="Outer membrane efflux proteins (OEP)"/>
    <property type="match status" value="1"/>
</dbReference>
<evidence type="ECO:0000256" key="6">
    <source>
        <dbReference type="ARBA" id="ARBA00023136"/>
    </source>
</evidence>
<dbReference type="PANTHER" id="PTHR30026:SF20">
    <property type="entry name" value="OUTER MEMBRANE PROTEIN TOLC"/>
    <property type="match status" value="1"/>
</dbReference>
<dbReference type="GO" id="GO:0015562">
    <property type="term" value="F:efflux transmembrane transporter activity"/>
    <property type="evidence" value="ECO:0007669"/>
    <property type="project" value="InterPro"/>
</dbReference>
<dbReference type="PANTHER" id="PTHR30026">
    <property type="entry name" value="OUTER MEMBRANE PROTEIN TOLC"/>
    <property type="match status" value="1"/>
</dbReference>
<dbReference type="KEGG" id="xfs:D934_00005"/>
<evidence type="ECO:0000256" key="5">
    <source>
        <dbReference type="ARBA" id="ARBA00022692"/>
    </source>
</evidence>
<dbReference type="SUPFAM" id="SSF56954">
    <property type="entry name" value="Outer membrane efflux proteins (OEP)"/>
    <property type="match status" value="1"/>
</dbReference>
<name>A0A060H290_XYLFS</name>
<evidence type="ECO:0000313" key="10">
    <source>
        <dbReference type="Proteomes" id="UP000027215"/>
    </source>
</evidence>
<sequence>MIRRCLALAVTTALFPVVSQATNLLQVYEMARAADPQLSAAESTRLYSVEGQVQARAALLPQMSGTATLARSRTEYDGISGSAISKNRQYSINGSQTLFNWSQFSNLRSQRAIAKAADFTLESAKQNLIVRSSAAYFSVLIGIESLIAAEANEASAKRQFDYAQKRLEVGLSPITDLHEARASYDQARADTITARNTLQDYYQALAEITGQPVTDLRGLPEDFRPEVPAKFSNIDQLVTEAISNNPSLKAQQLQVNAAESSISAARGEHYPTLSLSGSLGKSKAWGSSSGAMSALIPDRNQPISDTNNLQLTLSIPLFAGGATQSRVRQAIAQRDIQQDNYEQNKRTLNRNTRNAYQNMIAGISEVEARRLAVVSAQAALDASQVGLEVGTRTLLDVVQNQRILFSVRQAYVQARYNFLQNRLLLSQNSGTLSIEDVQEINQLLTADSERKL</sequence>
<dbReference type="InterPro" id="IPR051906">
    <property type="entry name" value="TolC-like"/>
</dbReference>
<feature type="signal peptide" evidence="8">
    <location>
        <begin position="1"/>
        <end position="21"/>
    </location>
</feature>
<evidence type="ECO:0000256" key="3">
    <source>
        <dbReference type="ARBA" id="ARBA00022448"/>
    </source>
</evidence>
<dbReference type="InterPro" id="IPR003423">
    <property type="entry name" value="OMP_efflux"/>
</dbReference>
<keyword evidence="3" id="KW-0813">Transport</keyword>
<evidence type="ECO:0000256" key="4">
    <source>
        <dbReference type="ARBA" id="ARBA00022452"/>
    </source>
</evidence>
<keyword evidence="6" id="KW-0472">Membrane</keyword>
<evidence type="ECO:0000313" key="9">
    <source>
        <dbReference type="EMBL" id="AIC10884.1"/>
    </source>
</evidence>
<protein>
    <submittedName>
        <fullName evidence="9">Membrane protein</fullName>
    </submittedName>
</protein>
<keyword evidence="8" id="KW-0732">Signal</keyword>
<gene>
    <name evidence="9" type="ORF">D934_00005</name>
</gene>
<dbReference type="InterPro" id="IPR010130">
    <property type="entry name" value="T1SS_OMP_TolC"/>
</dbReference>
<keyword evidence="7" id="KW-0998">Cell outer membrane</keyword>
<evidence type="ECO:0000256" key="8">
    <source>
        <dbReference type="SAM" id="SignalP"/>
    </source>
</evidence>